<proteinExistence type="predicted"/>
<dbReference type="AlphaFoldDB" id="A0A2P2MJ70"/>
<feature type="region of interest" description="Disordered" evidence="1">
    <location>
        <begin position="17"/>
        <end position="49"/>
    </location>
</feature>
<name>A0A2P2MJ70_RHIMU</name>
<protein>
    <submittedName>
        <fullName evidence="2">Uncharacterized protein</fullName>
    </submittedName>
</protein>
<sequence>MALHILILMSEFEHVEQPDPPQEFTDCISLSPLPGTARSEGSPAKPALP</sequence>
<reference evidence="2" key="1">
    <citation type="submission" date="2018-02" db="EMBL/GenBank/DDBJ databases">
        <title>Rhizophora mucronata_Transcriptome.</title>
        <authorList>
            <person name="Meera S.P."/>
            <person name="Sreeshan A."/>
            <person name="Augustine A."/>
        </authorList>
    </citation>
    <scope>NUCLEOTIDE SEQUENCE</scope>
    <source>
        <tissue evidence="2">Leaf</tissue>
    </source>
</reference>
<dbReference type="EMBL" id="GGEC01049718">
    <property type="protein sequence ID" value="MBX30202.1"/>
    <property type="molecule type" value="Transcribed_RNA"/>
</dbReference>
<evidence type="ECO:0000313" key="2">
    <source>
        <dbReference type="EMBL" id="MBX30202.1"/>
    </source>
</evidence>
<evidence type="ECO:0000256" key="1">
    <source>
        <dbReference type="SAM" id="MobiDB-lite"/>
    </source>
</evidence>
<accession>A0A2P2MJ70</accession>
<organism evidence="2">
    <name type="scientific">Rhizophora mucronata</name>
    <name type="common">Asiatic mangrove</name>
    <dbReference type="NCBI Taxonomy" id="61149"/>
    <lineage>
        <taxon>Eukaryota</taxon>
        <taxon>Viridiplantae</taxon>
        <taxon>Streptophyta</taxon>
        <taxon>Embryophyta</taxon>
        <taxon>Tracheophyta</taxon>
        <taxon>Spermatophyta</taxon>
        <taxon>Magnoliopsida</taxon>
        <taxon>eudicotyledons</taxon>
        <taxon>Gunneridae</taxon>
        <taxon>Pentapetalae</taxon>
        <taxon>rosids</taxon>
        <taxon>fabids</taxon>
        <taxon>Malpighiales</taxon>
        <taxon>Rhizophoraceae</taxon>
        <taxon>Rhizophora</taxon>
    </lineage>
</organism>
<dbReference type="EMBL" id="GGEC01049713">
    <property type="protein sequence ID" value="MBX30197.1"/>
    <property type="molecule type" value="Transcribed_RNA"/>
</dbReference>